<dbReference type="InterPro" id="IPR051122">
    <property type="entry name" value="SDR_DHRS6-like"/>
</dbReference>
<evidence type="ECO:0000256" key="2">
    <source>
        <dbReference type="ARBA" id="ARBA00023002"/>
    </source>
</evidence>
<sequence length="263" mass="27794">MTLGSLEGRSVLITGAGGLGIGRGMVESALAAGAQVVGVDLSSENAQRLSETFPQVRCLVGDIADEDQVERIFAEAGPVDALINSAGIGLVKPFYEVEVSEYDRVHDIDVRGTWLMCRAFTRQLLQRNAAGSIVNVSSVHGSATTEGFAIYAAAKAAVEGLTRGIAIDLGASGVRCNAVAPGYVPSEGGAGLPEEYSDEHRKLVDREVNDFQVLNRLMEGRDMGDAAVFLLSDAARGVTGQTLLVDSGLTLRLYNKSHTQVQR</sequence>
<dbReference type="FunFam" id="3.40.50.720:FF:000084">
    <property type="entry name" value="Short-chain dehydrogenase reductase"/>
    <property type="match status" value="1"/>
</dbReference>
<dbReference type="RefSeq" id="WP_167991095.1">
    <property type="nucleotide sequence ID" value="NZ_JAATJL010000001.1"/>
</dbReference>
<reference evidence="3 4" key="1">
    <citation type="submission" date="2020-03" db="EMBL/GenBank/DDBJ databases">
        <title>Sequencing the genomes of 1000 actinobacteria strains.</title>
        <authorList>
            <person name="Klenk H.-P."/>
        </authorList>
    </citation>
    <scope>NUCLEOTIDE SEQUENCE [LARGE SCALE GENOMIC DNA]</scope>
    <source>
        <strain evidence="3 4">DSM 16403</strain>
    </source>
</reference>
<dbReference type="EMBL" id="JAATJL010000001">
    <property type="protein sequence ID" value="NJC21400.1"/>
    <property type="molecule type" value="Genomic_DNA"/>
</dbReference>
<accession>A0A846RI78</accession>
<gene>
    <name evidence="3" type="ORF">BJ994_000476</name>
</gene>
<comment type="caution">
    <text evidence="3">The sequence shown here is derived from an EMBL/GenBank/DDBJ whole genome shotgun (WGS) entry which is preliminary data.</text>
</comment>
<dbReference type="CDD" id="cd05233">
    <property type="entry name" value="SDR_c"/>
    <property type="match status" value="1"/>
</dbReference>
<protein>
    <submittedName>
        <fullName evidence="3">NAD(P)-dependent dehydrogenase (Short-subunit alcohol dehydrogenase family)</fullName>
    </submittedName>
</protein>
<dbReference type="Gene3D" id="3.40.50.720">
    <property type="entry name" value="NAD(P)-binding Rossmann-like Domain"/>
    <property type="match status" value="1"/>
</dbReference>
<evidence type="ECO:0000313" key="3">
    <source>
        <dbReference type="EMBL" id="NJC21400.1"/>
    </source>
</evidence>
<dbReference type="PANTHER" id="PTHR43477">
    <property type="entry name" value="DIHYDROANTICAPSIN 7-DEHYDROGENASE"/>
    <property type="match status" value="1"/>
</dbReference>
<dbReference type="Proteomes" id="UP000547458">
    <property type="component" value="Unassembled WGS sequence"/>
</dbReference>
<dbReference type="PROSITE" id="PS00061">
    <property type="entry name" value="ADH_SHORT"/>
    <property type="match status" value="1"/>
</dbReference>
<dbReference type="InterPro" id="IPR002347">
    <property type="entry name" value="SDR_fam"/>
</dbReference>
<dbReference type="GO" id="GO:0016491">
    <property type="term" value="F:oxidoreductase activity"/>
    <property type="evidence" value="ECO:0007669"/>
    <property type="project" value="UniProtKB-KW"/>
</dbReference>
<keyword evidence="4" id="KW-1185">Reference proteome</keyword>
<keyword evidence="2" id="KW-0560">Oxidoreductase</keyword>
<dbReference type="SUPFAM" id="SSF51735">
    <property type="entry name" value="NAD(P)-binding Rossmann-fold domains"/>
    <property type="match status" value="1"/>
</dbReference>
<dbReference type="PRINTS" id="PR00080">
    <property type="entry name" value="SDRFAMILY"/>
</dbReference>
<evidence type="ECO:0000313" key="4">
    <source>
        <dbReference type="Proteomes" id="UP000547458"/>
    </source>
</evidence>
<comment type="similarity">
    <text evidence="1">Belongs to the short-chain dehydrogenases/reductases (SDR) family.</text>
</comment>
<organism evidence="3 4">
    <name type="scientific">Arthrobacter pigmenti</name>
    <dbReference type="NCBI Taxonomy" id="271432"/>
    <lineage>
        <taxon>Bacteria</taxon>
        <taxon>Bacillati</taxon>
        <taxon>Actinomycetota</taxon>
        <taxon>Actinomycetes</taxon>
        <taxon>Micrococcales</taxon>
        <taxon>Micrococcaceae</taxon>
        <taxon>Arthrobacter</taxon>
    </lineage>
</organism>
<dbReference type="InterPro" id="IPR020904">
    <property type="entry name" value="Sc_DH/Rdtase_CS"/>
</dbReference>
<proteinExistence type="inferred from homology"/>
<dbReference type="PRINTS" id="PR00081">
    <property type="entry name" value="GDHRDH"/>
</dbReference>
<dbReference type="AlphaFoldDB" id="A0A846RI78"/>
<dbReference type="InterPro" id="IPR036291">
    <property type="entry name" value="NAD(P)-bd_dom_sf"/>
</dbReference>
<dbReference type="Pfam" id="PF13561">
    <property type="entry name" value="adh_short_C2"/>
    <property type="match status" value="1"/>
</dbReference>
<evidence type="ECO:0000256" key="1">
    <source>
        <dbReference type="ARBA" id="ARBA00006484"/>
    </source>
</evidence>
<name>A0A846RI78_9MICC</name>
<dbReference type="PANTHER" id="PTHR43477:SF1">
    <property type="entry name" value="DIHYDROANTICAPSIN 7-DEHYDROGENASE"/>
    <property type="match status" value="1"/>
</dbReference>